<dbReference type="PANTHER" id="PTHR22642">
    <property type="entry name" value="IMIDAZOLONEPROPIONASE"/>
    <property type="match status" value="1"/>
</dbReference>
<dbReference type="SUPFAM" id="SSF51338">
    <property type="entry name" value="Composite domain of metallo-dependent hydrolases"/>
    <property type="match status" value="1"/>
</dbReference>
<reference evidence="3" key="1">
    <citation type="journal article" date="2019" name="Int. J. Syst. Evol. Microbiol.">
        <title>The Global Catalogue of Microorganisms (GCM) 10K type strain sequencing project: providing services to taxonomists for standard genome sequencing and annotation.</title>
        <authorList>
            <consortium name="The Broad Institute Genomics Platform"/>
            <consortium name="The Broad Institute Genome Sequencing Center for Infectious Disease"/>
            <person name="Wu L."/>
            <person name="Ma J."/>
        </authorList>
    </citation>
    <scope>NUCLEOTIDE SEQUENCE [LARGE SCALE GENOMIC DNA]</scope>
    <source>
        <strain evidence="3">CGMCC 1.15420</strain>
    </source>
</reference>
<sequence length="534" mass="59186">MGTLWMGGTIYTMKEELHTVEAVYTADGVILGAGCMSELRRQYEGQIVRIEDLQGGVMFPGFVDSHMHLIGHGETFLRLQLNDCRSREEVLERVRAQTALLPQGMWIIGEGWNENEWSDSGLPERELLDQVAPEHPVLLWRVCRHMLAVNSAALDAAGMDEHPLIPEGGVLGRSASGKLNGILKEQAQQLVLAAIPGATDEYLATALEAAIEDCWSKGLTGCHTEDLSYYGSCARTIRAFHQVLHARQRPFRAHLLVHHLALDEWLMEHKGQASESPLLEFGAMKLFVDGALGGRTALLSRLYADDPTTRGVAVHTDEELEQLVIRARKWGLAVAFHAIGDEAAVKMLRLLKKYPCPEGKRDRLIHGQILRPELIEQMSDIPIITDIQPSFVTSDFPWVMQRIGDPEGLLLYAWHTLAARGIACAGGSDAPIERVSPLLGIHAAVTRTQPGQTAVYGEKEKLTMYEAISLYTKGSAYAACHEGKRGLIEAGHAADFTILRQDPFYGETDMLLEDLVQMTVVNDQVVYRQSRSDR</sequence>
<name>A0ABQ1W5I4_9BACL</name>
<dbReference type="InterPro" id="IPR033932">
    <property type="entry name" value="YtcJ-like"/>
</dbReference>
<dbReference type="InterPro" id="IPR011059">
    <property type="entry name" value="Metal-dep_hydrolase_composite"/>
</dbReference>
<dbReference type="Gene3D" id="3.20.20.140">
    <property type="entry name" value="Metal-dependent hydrolases"/>
    <property type="match status" value="1"/>
</dbReference>
<evidence type="ECO:0000313" key="2">
    <source>
        <dbReference type="EMBL" id="GGG13138.1"/>
    </source>
</evidence>
<dbReference type="Proteomes" id="UP000608420">
    <property type="component" value="Unassembled WGS sequence"/>
</dbReference>
<proteinExistence type="predicted"/>
<feature type="domain" description="Amidohydrolase 3" evidence="1">
    <location>
        <begin position="50"/>
        <end position="527"/>
    </location>
</feature>
<dbReference type="InterPro" id="IPR032466">
    <property type="entry name" value="Metal_Hydrolase"/>
</dbReference>
<protein>
    <submittedName>
        <fullName evidence="2">Amidohydrolase YtcJ</fullName>
    </submittedName>
</protein>
<comment type="caution">
    <text evidence="2">The sequence shown here is derived from an EMBL/GenBank/DDBJ whole genome shotgun (WGS) entry which is preliminary data.</text>
</comment>
<dbReference type="CDD" id="cd01300">
    <property type="entry name" value="YtcJ_like"/>
    <property type="match status" value="1"/>
</dbReference>
<dbReference type="Gene3D" id="2.30.40.10">
    <property type="entry name" value="Urease, subunit C, domain 1"/>
    <property type="match status" value="1"/>
</dbReference>
<evidence type="ECO:0000259" key="1">
    <source>
        <dbReference type="Pfam" id="PF07969"/>
    </source>
</evidence>
<dbReference type="Pfam" id="PF07969">
    <property type="entry name" value="Amidohydro_3"/>
    <property type="match status" value="1"/>
</dbReference>
<dbReference type="SUPFAM" id="SSF51556">
    <property type="entry name" value="Metallo-dependent hydrolases"/>
    <property type="match status" value="1"/>
</dbReference>
<gene>
    <name evidence="2" type="primary">ytcJ</name>
    <name evidence="2" type="ORF">GCM10010913_38670</name>
</gene>
<dbReference type="EMBL" id="BMIW01000035">
    <property type="protein sequence ID" value="GGG13138.1"/>
    <property type="molecule type" value="Genomic_DNA"/>
</dbReference>
<dbReference type="RefSeq" id="WP_120462166.1">
    <property type="nucleotide sequence ID" value="NZ_BMIW01000035.1"/>
</dbReference>
<accession>A0ABQ1W5I4</accession>
<organism evidence="2 3">
    <name type="scientific">Paenibacillus aceti</name>
    <dbReference type="NCBI Taxonomy" id="1820010"/>
    <lineage>
        <taxon>Bacteria</taxon>
        <taxon>Bacillati</taxon>
        <taxon>Bacillota</taxon>
        <taxon>Bacilli</taxon>
        <taxon>Bacillales</taxon>
        <taxon>Paenibacillaceae</taxon>
        <taxon>Paenibacillus</taxon>
    </lineage>
</organism>
<keyword evidence="3" id="KW-1185">Reference proteome</keyword>
<dbReference type="PANTHER" id="PTHR22642:SF2">
    <property type="entry name" value="PROTEIN LONG AFTER FAR-RED 3"/>
    <property type="match status" value="1"/>
</dbReference>
<dbReference type="InterPro" id="IPR013108">
    <property type="entry name" value="Amidohydro_3"/>
</dbReference>
<evidence type="ECO:0000313" key="3">
    <source>
        <dbReference type="Proteomes" id="UP000608420"/>
    </source>
</evidence>
<dbReference type="Gene3D" id="3.10.310.70">
    <property type="match status" value="1"/>
</dbReference>